<dbReference type="InterPro" id="IPR001296">
    <property type="entry name" value="Glyco_trans_1"/>
</dbReference>
<dbReference type="CDD" id="cd03801">
    <property type="entry name" value="GT4_PimA-like"/>
    <property type="match status" value="1"/>
</dbReference>
<dbReference type="PANTHER" id="PTHR12526:SF627">
    <property type="entry name" value="D-RHAMNOSYLTRANSFERASE WBPZ"/>
    <property type="match status" value="1"/>
</dbReference>
<dbReference type="Proteomes" id="UP000317557">
    <property type="component" value="Unassembled WGS sequence"/>
</dbReference>
<protein>
    <submittedName>
        <fullName evidence="3">Glycosyltransferase involved in cell wall bisynthesis</fullName>
    </submittedName>
</protein>
<dbReference type="AlphaFoldDB" id="A0A521FKG7"/>
<dbReference type="PANTHER" id="PTHR12526">
    <property type="entry name" value="GLYCOSYLTRANSFERASE"/>
    <property type="match status" value="1"/>
</dbReference>
<dbReference type="EMBL" id="FXTP01000021">
    <property type="protein sequence ID" value="SMO96712.1"/>
    <property type="molecule type" value="Genomic_DNA"/>
</dbReference>
<keyword evidence="4" id="KW-1185">Reference proteome</keyword>
<dbReference type="SUPFAM" id="SSF53756">
    <property type="entry name" value="UDP-Glycosyltransferase/glycogen phosphorylase"/>
    <property type="match status" value="1"/>
</dbReference>
<organism evidence="3 4">
    <name type="scientific">Gracilimonas mengyeensis</name>
    <dbReference type="NCBI Taxonomy" id="1302730"/>
    <lineage>
        <taxon>Bacteria</taxon>
        <taxon>Pseudomonadati</taxon>
        <taxon>Balneolota</taxon>
        <taxon>Balneolia</taxon>
        <taxon>Balneolales</taxon>
        <taxon>Balneolaceae</taxon>
        <taxon>Gracilimonas</taxon>
    </lineage>
</organism>
<dbReference type="Pfam" id="PF00534">
    <property type="entry name" value="Glycos_transf_1"/>
    <property type="match status" value="1"/>
</dbReference>
<sequence length="347" mass="39777">MVGEFIKESSRINGAFNTRYINLLASKNVSDSGKVSIGKIMVFISIWFQLLKELSNNKPDLCYLALSATGAAFFRDVLLVSLLKVFGVRRVYHMHNKGVKTHGKQKLYDFFYSFMFKDTDVIMLSEYLYEDVDDYVGKQQVHVCPNGIPEPDYVESEESEKEVSLLFLSNLIESKGVYVLLEACEKLREKGLSFKCTFIGGEGDVSEPQINQVIKERGLEKQVVYAGKKYGEEKEKAFSKADIFVFPTFYDKECLPLVLIEAMQHRLPVVSTYEGGIRDLVDSGKTGYLVEQKNVEELSEKLEELIRDKELRQKMGKAGREKYEARFTLQKFEERMTEILTQVVQKS</sequence>
<keyword evidence="3" id="KW-0808">Transferase</keyword>
<evidence type="ECO:0000313" key="3">
    <source>
        <dbReference type="EMBL" id="SMO96712.1"/>
    </source>
</evidence>
<feature type="domain" description="Glycosyl transferase family 1" evidence="2">
    <location>
        <begin position="156"/>
        <end position="321"/>
    </location>
</feature>
<dbReference type="OrthoDB" id="9792322at2"/>
<accession>A0A521FKG7</accession>
<gene>
    <name evidence="3" type="ORF">SAMN06265219_12131</name>
</gene>
<keyword evidence="1" id="KW-0175">Coiled coil</keyword>
<evidence type="ECO:0000259" key="2">
    <source>
        <dbReference type="Pfam" id="PF00534"/>
    </source>
</evidence>
<dbReference type="GO" id="GO:0016757">
    <property type="term" value="F:glycosyltransferase activity"/>
    <property type="evidence" value="ECO:0007669"/>
    <property type="project" value="InterPro"/>
</dbReference>
<proteinExistence type="predicted"/>
<reference evidence="3 4" key="1">
    <citation type="submission" date="2017-05" db="EMBL/GenBank/DDBJ databases">
        <authorList>
            <person name="Varghese N."/>
            <person name="Submissions S."/>
        </authorList>
    </citation>
    <scope>NUCLEOTIDE SEQUENCE [LARGE SCALE GENOMIC DNA]</scope>
    <source>
        <strain evidence="3 4">DSM 21985</strain>
    </source>
</reference>
<name>A0A521FKG7_9BACT</name>
<evidence type="ECO:0000256" key="1">
    <source>
        <dbReference type="SAM" id="Coils"/>
    </source>
</evidence>
<feature type="coiled-coil region" evidence="1">
    <location>
        <begin position="288"/>
        <end position="315"/>
    </location>
</feature>
<evidence type="ECO:0000313" key="4">
    <source>
        <dbReference type="Proteomes" id="UP000317557"/>
    </source>
</evidence>
<dbReference type="Gene3D" id="3.40.50.2000">
    <property type="entry name" value="Glycogen Phosphorylase B"/>
    <property type="match status" value="2"/>
</dbReference>